<dbReference type="InterPro" id="IPR025398">
    <property type="entry name" value="DUF4371"/>
</dbReference>
<accession>A0A6G0VR54</accession>
<evidence type="ECO:0000313" key="4">
    <source>
        <dbReference type="Proteomes" id="UP000478052"/>
    </source>
</evidence>
<proteinExistence type="predicted"/>
<feature type="region of interest" description="Disordered" evidence="1">
    <location>
        <begin position="1"/>
        <end position="40"/>
    </location>
</feature>
<feature type="compositionally biased region" description="Basic and acidic residues" evidence="1">
    <location>
        <begin position="16"/>
        <end position="29"/>
    </location>
</feature>
<dbReference type="SMART" id="SM00597">
    <property type="entry name" value="ZnF_TTF"/>
    <property type="match status" value="1"/>
</dbReference>
<comment type="caution">
    <text evidence="3">The sequence shown here is derived from an EMBL/GenBank/DDBJ whole genome shotgun (WGS) entry which is preliminary data.</text>
</comment>
<keyword evidence="4" id="KW-1185">Reference proteome</keyword>
<evidence type="ECO:0000259" key="2">
    <source>
        <dbReference type="SMART" id="SM00597"/>
    </source>
</evidence>
<feature type="compositionally biased region" description="Polar residues" evidence="1">
    <location>
        <begin position="31"/>
        <end position="40"/>
    </location>
</feature>
<dbReference type="PANTHER" id="PTHR45749:SF21">
    <property type="entry name" value="DUF4371 DOMAIN-CONTAINING PROTEIN"/>
    <property type="match status" value="1"/>
</dbReference>
<feature type="domain" description="TTF-type" evidence="2">
    <location>
        <begin position="121"/>
        <end position="216"/>
    </location>
</feature>
<dbReference type="Pfam" id="PF14291">
    <property type="entry name" value="DUF4371"/>
    <property type="match status" value="1"/>
</dbReference>
<evidence type="ECO:0000313" key="3">
    <source>
        <dbReference type="EMBL" id="KAF0706354.1"/>
    </source>
</evidence>
<gene>
    <name evidence="3" type="ORF">FWK35_00037166</name>
</gene>
<evidence type="ECO:0000256" key="1">
    <source>
        <dbReference type="SAM" id="MobiDB-lite"/>
    </source>
</evidence>
<protein>
    <submittedName>
        <fullName evidence="3">Zinc finger MYM-type protein 1-like</fullName>
    </submittedName>
</protein>
<dbReference type="Proteomes" id="UP000478052">
    <property type="component" value="Unassembled WGS sequence"/>
</dbReference>
<dbReference type="PANTHER" id="PTHR45749">
    <property type="match status" value="1"/>
</dbReference>
<reference evidence="3 4" key="1">
    <citation type="submission" date="2019-08" db="EMBL/GenBank/DDBJ databases">
        <title>Whole genome of Aphis craccivora.</title>
        <authorList>
            <person name="Voronova N.V."/>
            <person name="Shulinski R.S."/>
            <person name="Bandarenka Y.V."/>
            <person name="Zhorov D.G."/>
            <person name="Warner D."/>
        </authorList>
    </citation>
    <scope>NUCLEOTIDE SEQUENCE [LARGE SCALE GENOMIC DNA]</scope>
    <source>
        <strain evidence="3">180601</strain>
        <tissue evidence="3">Whole Body</tissue>
    </source>
</reference>
<dbReference type="AlphaFoldDB" id="A0A6G0VR54"/>
<dbReference type="OrthoDB" id="6613179at2759"/>
<dbReference type="EMBL" id="VUJU01012943">
    <property type="protein sequence ID" value="KAF0706354.1"/>
    <property type="molecule type" value="Genomic_DNA"/>
</dbReference>
<dbReference type="InterPro" id="IPR006580">
    <property type="entry name" value="Znf_TTF"/>
</dbReference>
<sequence>MNLSTNALEESLPLLDIDKKKEENRKETDTQNEIQSNESPLININKELELEVTSEREESSNEQHEIIEHLVYDEGGEFQVTTIDLSDPGCWPNLSDKLRLLIVEKKPFHIDRNYNFPLNDERRSFEGKWFYKIIKNGEKIRRQWLIYSISKDAIYCFPCLLFSNKNKIRSSSFWDGGFSDWKHLNPRVCEHENSDSHSNCVNDWKEFEKRLNDGKTIDDELQQIIQKEKNKWRHILKIVTRIILFCANHNLPLRGSSEKMYNQNCGIFLSLIELVSHYDTVLLDHIKSITSCTSKNKLSYFSPTIQNELIVLLGGKVKNEALDRINYFSILFDCTPDVSHKEQLTEIIRYVRIIDKEVTIEETFIDFIATQEKKGVGLAGEITKKLFD</sequence>
<name>A0A6G0VR54_APHCR</name>
<organism evidence="3 4">
    <name type="scientific">Aphis craccivora</name>
    <name type="common">Cowpea aphid</name>
    <dbReference type="NCBI Taxonomy" id="307492"/>
    <lineage>
        <taxon>Eukaryota</taxon>
        <taxon>Metazoa</taxon>
        <taxon>Ecdysozoa</taxon>
        <taxon>Arthropoda</taxon>
        <taxon>Hexapoda</taxon>
        <taxon>Insecta</taxon>
        <taxon>Pterygota</taxon>
        <taxon>Neoptera</taxon>
        <taxon>Paraneoptera</taxon>
        <taxon>Hemiptera</taxon>
        <taxon>Sternorrhyncha</taxon>
        <taxon>Aphidomorpha</taxon>
        <taxon>Aphidoidea</taxon>
        <taxon>Aphididae</taxon>
        <taxon>Aphidini</taxon>
        <taxon>Aphis</taxon>
        <taxon>Aphis</taxon>
    </lineage>
</organism>
<feature type="non-terminal residue" evidence="3">
    <location>
        <position position="388"/>
    </location>
</feature>